<feature type="transmembrane region" description="Helical" evidence="1">
    <location>
        <begin position="7"/>
        <end position="29"/>
    </location>
</feature>
<evidence type="ECO:0000313" key="3">
    <source>
        <dbReference type="EMBL" id="QEU80444.1"/>
    </source>
</evidence>
<reference evidence="3 4" key="2">
    <citation type="submission" date="2017-09" db="EMBL/GenBank/DDBJ databases">
        <authorList>
            <person name="Lee N."/>
            <person name="Cho B.-K."/>
        </authorList>
    </citation>
    <scope>NUCLEOTIDE SEQUENCE [LARGE SCALE GENOMIC DNA]</scope>
    <source>
        <strain evidence="3 4">ATCC 27467</strain>
    </source>
</reference>
<proteinExistence type="predicted"/>
<evidence type="ECO:0000313" key="4">
    <source>
        <dbReference type="Proteomes" id="UP000326831"/>
    </source>
</evidence>
<keyword evidence="1" id="KW-1133">Transmembrane helix</keyword>
<feature type="transmembrane region" description="Helical" evidence="1">
    <location>
        <begin position="41"/>
        <end position="60"/>
    </location>
</feature>
<protein>
    <submittedName>
        <fullName evidence="3">DUF3311 domain-containing protein</fullName>
    </submittedName>
</protein>
<dbReference type="Proteomes" id="UP000634660">
    <property type="component" value="Unassembled WGS sequence"/>
</dbReference>
<evidence type="ECO:0000313" key="2">
    <source>
        <dbReference type="EMBL" id="GGZ75445.1"/>
    </source>
</evidence>
<keyword evidence="1" id="KW-0812">Transmembrane</keyword>
<keyword evidence="1" id="KW-0472">Membrane</keyword>
<organism evidence="3 4">
    <name type="scientific">Streptomyces subrutilus</name>
    <dbReference type="NCBI Taxonomy" id="36818"/>
    <lineage>
        <taxon>Bacteria</taxon>
        <taxon>Bacillati</taxon>
        <taxon>Actinomycetota</taxon>
        <taxon>Actinomycetes</taxon>
        <taxon>Kitasatosporales</taxon>
        <taxon>Streptomycetaceae</taxon>
        <taxon>Streptomyces</taxon>
    </lineage>
</organism>
<sequence length="66" mass="7522">MKRPNLLWLGVLFVPFVPFVLFCVVLPLVNRVEPRIAGVPFLLVWLAVATLVTPLAVWLARRGDRR</sequence>
<dbReference type="EMBL" id="CP023701">
    <property type="protein sequence ID" value="QEU80444.1"/>
    <property type="molecule type" value="Genomic_DNA"/>
</dbReference>
<dbReference type="Proteomes" id="UP000326831">
    <property type="component" value="Chromosome"/>
</dbReference>
<dbReference type="InterPro" id="IPR021741">
    <property type="entry name" value="DUF3311"/>
</dbReference>
<keyword evidence="4" id="KW-1185">Reference proteome</keyword>
<evidence type="ECO:0000256" key="1">
    <source>
        <dbReference type="SAM" id="Phobius"/>
    </source>
</evidence>
<dbReference type="Pfam" id="PF11755">
    <property type="entry name" value="DUF3311"/>
    <property type="match status" value="1"/>
</dbReference>
<dbReference type="AlphaFoldDB" id="A0A5P2USG3"/>
<dbReference type="EMBL" id="BMVX01000014">
    <property type="protein sequence ID" value="GGZ75445.1"/>
    <property type="molecule type" value="Genomic_DNA"/>
</dbReference>
<gene>
    <name evidence="3" type="ORF">CP968_21005</name>
    <name evidence="2" type="ORF">GCM10010371_39050</name>
</gene>
<accession>A0A5P2USG3</accession>
<name>A0A5P2USG3_9ACTN</name>
<dbReference type="RefSeq" id="WP_150519462.1">
    <property type="nucleotide sequence ID" value="NZ_BMVX01000014.1"/>
</dbReference>
<dbReference type="KEGG" id="ssub:CP968_21005"/>
<reference evidence="2" key="1">
    <citation type="journal article" date="2014" name="Int. J. Syst. Evol. Microbiol.">
        <title>Complete genome sequence of Corynebacterium casei LMG S-19264T (=DSM 44701T), isolated from a smear-ripened cheese.</title>
        <authorList>
            <consortium name="US DOE Joint Genome Institute (JGI-PGF)"/>
            <person name="Walter F."/>
            <person name="Albersmeier A."/>
            <person name="Kalinowski J."/>
            <person name="Ruckert C."/>
        </authorList>
    </citation>
    <scope>NUCLEOTIDE SEQUENCE</scope>
    <source>
        <strain evidence="2">JCM 4834</strain>
    </source>
</reference>
<reference evidence="2" key="3">
    <citation type="submission" date="2020-09" db="EMBL/GenBank/DDBJ databases">
        <authorList>
            <person name="Sun Q."/>
            <person name="Ohkuma M."/>
        </authorList>
    </citation>
    <scope>NUCLEOTIDE SEQUENCE</scope>
    <source>
        <strain evidence="2">JCM 4834</strain>
    </source>
</reference>